<dbReference type="PANTHER" id="PTHR31064">
    <property type="entry name" value="POTASSIUM TRANSPORT PROTEIN DDB_G0292412-RELATED"/>
    <property type="match status" value="1"/>
</dbReference>
<gene>
    <name evidence="3" type="ORF">J7337_011499</name>
</gene>
<evidence type="ECO:0000313" key="3">
    <source>
        <dbReference type="EMBL" id="KAG9496718.1"/>
    </source>
</evidence>
<dbReference type="GO" id="GO:0140107">
    <property type="term" value="F:high-affinity potassium ion transmembrane transporter activity"/>
    <property type="evidence" value="ECO:0007669"/>
    <property type="project" value="TreeGrafter"/>
</dbReference>
<dbReference type="AlphaFoldDB" id="A0A9P8IL29"/>
<feature type="region of interest" description="Disordered" evidence="1">
    <location>
        <begin position="108"/>
        <end position="212"/>
    </location>
</feature>
<dbReference type="InterPro" id="IPR051143">
    <property type="entry name" value="TrkH_K-transport"/>
</dbReference>
<dbReference type="RefSeq" id="XP_044675718.1">
    <property type="nucleotide sequence ID" value="XM_044829043.1"/>
</dbReference>
<dbReference type="GO" id="GO:0005886">
    <property type="term" value="C:plasma membrane"/>
    <property type="evidence" value="ECO:0007669"/>
    <property type="project" value="TreeGrafter"/>
</dbReference>
<name>A0A9P8IL29_9HYPO</name>
<sequence length="350" mass="39229">MGLSSFLFIYPEGKLSAIDAYFFGVSASTVTGLTTVDVPVLKTYQQLFLYFVPLVCNLVTINIIVVVVRLIWFRRYLKNAGQFVLAFIWRPLLTVRHKAPALLSRRRPVDLDPKEDPENGADNPLSEVLDKRPGLARSVTERVHKNAAERDALPPIEARSRTDPAPDHPTQQRPVDILSPTIKEERVKEEDQHETRITFDPSTDRHPRHEQQESTLYIPGPRARDQEDVIEPISRTQSTPIGILRRRRSAGLSLAKVRSVERVANVASSLFVIGNPTQAPKERPLARAPTLAVGDFPRLSREVTIGRNSIFHNLSSKDREELGGIEYKSLKLLLKIIIGKSSGGWPGTTC</sequence>
<dbReference type="PANTHER" id="PTHR31064:SF5">
    <property type="entry name" value="POTASSIUM ION TRANSPORTER (EUROFUNG)"/>
    <property type="match status" value="1"/>
</dbReference>
<feature type="compositionally biased region" description="Basic and acidic residues" evidence="1">
    <location>
        <begin position="182"/>
        <end position="212"/>
    </location>
</feature>
<feature type="compositionally biased region" description="Basic and acidic residues" evidence="1">
    <location>
        <begin position="108"/>
        <end position="117"/>
    </location>
</feature>
<accession>A0A9P8IL29</accession>
<keyword evidence="2" id="KW-1133">Transmembrane helix</keyword>
<feature type="transmembrane region" description="Helical" evidence="2">
    <location>
        <begin position="47"/>
        <end position="72"/>
    </location>
</feature>
<keyword evidence="4" id="KW-1185">Reference proteome</keyword>
<evidence type="ECO:0000256" key="1">
    <source>
        <dbReference type="SAM" id="MobiDB-lite"/>
    </source>
</evidence>
<dbReference type="GO" id="GO:0030007">
    <property type="term" value="P:intracellular potassium ion homeostasis"/>
    <property type="evidence" value="ECO:0007669"/>
    <property type="project" value="TreeGrafter"/>
</dbReference>
<protein>
    <submittedName>
        <fullName evidence="3">Uncharacterized protein</fullName>
    </submittedName>
</protein>
<evidence type="ECO:0000256" key="2">
    <source>
        <dbReference type="SAM" id="Phobius"/>
    </source>
</evidence>
<dbReference type="EMBL" id="JAHBCI010000009">
    <property type="protein sequence ID" value="KAG9496718.1"/>
    <property type="molecule type" value="Genomic_DNA"/>
</dbReference>
<organism evidence="3 4">
    <name type="scientific">Fusarium musae</name>
    <dbReference type="NCBI Taxonomy" id="1042133"/>
    <lineage>
        <taxon>Eukaryota</taxon>
        <taxon>Fungi</taxon>
        <taxon>Dikarya</taxon>
        <taxon>Ascomycota</taxon>
        <taxon>Pezizomycotina</taxon>
        <taxon>Sordariomycetes</taxon>
        <taxon>Hypocreomycetidae</taxon>
        <taxon>Hypocreales</taxon>
        <taxon>Nectriaceae</taxon>
        <taxon>Fusarium</taxon>
    </lineage>
</organism>
<feature type="transmembrane region" description="Helical" evidence="2">
    <location>
        <begin position="20"/>
        <end position="41"/>
    </location>
</feature>
<keyword evidence="2" id="KW-0472">Membrane</keyword>
<reference evidence="3" key="1">
    <citation type="journal article" date="2021" name="Mol. Plant Microbe Interact.">
        <title>Telomere to telomere genome assembly of Fusarium musae F31, causal agent of crown rot disease of banana.</title>
        <authorList>
            <person name="Degradi L."/>
            <person name="Tava V."/>
            <person name="Kunova A."/>
            <person name="Cortesi P."/>
            <person name="Saracchi M."/>
            <person name="Pasquali M."/>
        </authorList>
    </citation>
    <scope>NUCLEOTIDE SEQUENCE</scope>
    <source>
        <strain evidence="3">F31</strain>
    </source>
</reference>
<evidence type="ECO:0000313" key="4">
    <source>
        <dbReference type="Proteomes" id="UP000827133"/>
    </source>
</evidence>
<keyword evidence="2" id="KW-0812">Transmembrane</keyword>
<comment type="caution">
    <text evidence="3">The sequence shown here is derived from an EMBL/GenBank/DDBJ whole genome shotgun (WGS) entry which is preliminary data.</text>
</comment>
<dbReference type="KEGG" id="fmu:J7337_011499"/>
<dbReference type="Proteomes" id="UP000827133">
    <property type="component" value="Unassembled WGS sequence"/>
</dbReference>
<proteinExistence type="predicted"/>
<dbReference type="GO" id="GO:1990573">
    <property type="term" value="P:potassium ion import across plasma membrane"/>
    <property type="evidence" value="ECO:0007669"/>
    <property type="project" value="TreeGrafter"/>
</dbReference>
<dbReference type="GeneID" id="68319355"/>
<feature type="compositionally biased region" description="Basic and acidic residues" evidence="1">
    <location>
        <begin position="128"/>
        <end position="166"/>
    </location>
</feature>